<dbReference type="SUPFAM" id="SSF55103">
    <property type="entry name" value="FAD-linked oxidases, C-terminal domain"/>
    <property type="match status" value="1"/>
</dbReference>
<comment type="caution">
    <text evidence="9">The sequence shown here is derived from an EMBL/GenBank/DDBJ whole genome shotgun (WGS) entry which is preliminary data.</text>
</comment>
<name>A0A941F2Q8_9BACT</name>
<dbReference type="Gene3D" id="3.30.70.2740">
    <property type="match status" value="1"/>
</dbReference>
<evidence type="ECO:0000313" key="9">
    <source>
        <dbReference type="EMBL" id="MBR8534290.1"/>
    </source>
</evidence>
<evidence type="ECO:0000256" key="1">
    <source>
        <dbReference type="ARBA" id="ARBA00001974"/>
    </source>
</evidence>
<evidence type="ECO:0000256" key="5">
    <source>
        <dbReference type="ARBA" id="ARBA00023002"/>
    </source>
</evidence>
<dbReference type="SUPFAM" id="SSF46548">
    <property type="entry name" value="alpha-helical ferredoxin"/>
    <property type="match status" value="1"/>
</dbReference>
<keyword evidence="7" id="KW-0411">Iron-sulfur</keyword>
<dbReference type="GO" id="GO:0071949">
    <property type="term" value="F:FAD binding"/>
    <property type="evidence" value="ECO:0007669"/>
    <property type="project" value="InterPro"/>
</dbReference>
<feature type="domain" description="FAD-binding PCMH-type" evidence="8">
    <location>
        <begin position="36"/>
        <end position="275"/>
    </location>
</feature>
<dbReference type="PROSITE" id="PS00198">
    <property type="entry name" value="4FE4S_FER_1"/>
    <property type="match status" value="1"/>
</dbReference>
<reference evidence="9" key="2">
    <citation type="submission" date="2021-04" db="EMBL/GenBank/DDBJ databases">
        <authorList>
            <person name="Zhang T."/>
            <person name="Zhang Y."/>
            <person name="Lu D."/>
            <person name="Zuo D."/>
            <person name="Du Z."/>
        </authorList>
    </citation>
    <scope>NUCLEOTIDE SEQUENCE</scope>
    <source>
        <strain evidence="9">JR1</strain>
    </source>
</reference>
<dbReference type="InterPro" id="IPR004113">
    <property type="entry name" value="FAD-bd_oxidored_4_C"/>
</dbReference>
<evidence type="ECO:0000256" key="3">
    <source>
        <dbReference type="ARBA" id="ARBA00022723"/>
    </source>
</evidence>
<evidence type="ECO:0000256" key="6">
    <source>
        <dbReference type="ARBA" id="ARBA00023004"/>
    </source>
</evidence>
<dbReference type="GO" id="GO:0004458">
    <property type="term" value="F:D-lactate dehydrogenase (cytochrome) activity"/>
    <property type="evidence" value="ECO:0007669"/>
    <property type="project" value="TreeGrafter"/>
</dbReference>
<dbReference type="InterPro" id="IPR036318">
    <property type="entry name" value="FAD-bd_PCMH-like_sf"/>
</dbReference>
<organism evidence="9 10">
    <name type="scientific">Carboxylicivirga sediminis</name>
    <dbReference type="NCBI Taxonomy" id="2006564"/>
    <lineage>
        <taxon>Bacteria</taxon>
        <taxon>Pseudomonadati</taxon>
        <taxon>Bacteroidota</taxon>
        <taxon>Bacteroidia</taxon>
        <taxon>Marinilabiliales</taxon>
        <taxon>Marinilabiliaceae</taxon>
        <taxon>Carboxylicivirga</taxon>
    </lineage>
</organism>
<dbReference type="SUPFAM" id="SSF56176">
    <property type="entry name" value="FAD-binding/transporter-associated domain-like"/>
    <property type="match status" value="1"/>
</dbReference>
<evidence type="ECO:0000256" key="2">
    <source>
        <dbReference type="ARBA" id="ARBA00022630"/>
    </source>
</evidence>
<dbReference type="GO" id="GO:0046872">
    <property type="term" value="F:metal ion binding"/>
    <property type="evidence" value="ECO:0007669"/>
    <property type="project" value="UniProtKB-KW"/>
</dbReference>
<dbReference type="InterPro" id="IPR006094">
    <property type="entry name" value="Oxid_FAD_bind_N"/>
</dbReference>
<dbReference type="EMBL" id="JAGTAR010000002">
    <property type="protein sequence ID" value="MBR8534290.1"/>
    <property type="molecule type" value="Genomic_DNA"/>
</dbReference>
<reference evidence="9" key="1">
    <citation type="journal article" date="2018" name="Int. J. Syst. Evol. Microbiol.">
        <title>Carboxylicivirga sediminis sp. nov., isolated from coastal sediment.</title>
        <authorList>
            <person name="Wang F.Q."/>
            <person name="Ren L.H."/>
            <person name="Zou R.J."/>
            <person name="Sun Y.Z."/>
            <person name="Liu X.J."/>
            <person name="Jiang F."/>
            <person name="Liu L.J."/>
        </authorList>
    </citation>
    <scope>NUCLEOTIDE SEQUENCE</scope>
    <source>
        <strain evidence="9">JR1</strain>
    </source>
</reference>
<proteinExistence type="predicted"/>
<dbReference type="InterPro" id="IPR017900">
    <property type="entry name" value="4Fe4S_Fe_S_CS"/>
</dbReference>
<comment type="cofactor">
    <cofactor evidence="1">
        <name>FAD</name>
        <dbReference type="ChEBI" id="CHEBI:57692"/>
    </cofactor>
</comment>
<dbReference type="Gene3D" id="3.30.465.10">
    <property type="match status" value="1"/>
</dbReference>
<dbReference type="PROSITE" id="PS51387">
    <property type="entry name" value="FAD_PCMH"/>
    <property type="match status" value="1"/>
</dbReference>
<dbReference type="GO" id="GO:0051536">
    <property type="term" value="F:iron-sulfur cluster binding"/>
    <property type="evidence" value="ECO:0007669"/>
    <property type="project" value="UniProtKB-KW"/>
</dbReference>
<evidence type="ECO:0000259" key="8">
    <source>
        <dbReference type="PROSITE" id="PS51387"/>
    </source>
</evidence>
<dbReference type="RefSeq" id="WP_212188200.1">
    <property type="nucleotide sequence ID" value="NZ_JAGTAR010000002.1"/>
</dbReference>
<dbReference type="GO" id="GO:1903457">
    <property type="term" value="P:lactate catabolic process"/>
    <property type="evidence" value="ECO:0007669"/>
    <property type="project" value="TreeGrafter"/>
</dbReference>
<dbReference type="PANTHER" id="PTHR11748:SF119">
    <property type="entry name" value="D-2-HYDROXYGLUTARATE DEHYDROGENASE"/>
    <property type="match status" value="1"/>
</dbReference>
<keyword evidence="4" id="KW-0274">FAD</keyword>
<dbReference type="InterPro" id="IPR016166">
    <property type="entry name" value="FAD-bd_PCMH"/>
</dbReference>
<dbReference type="Proteomes" id="UP000679220">
    <property type="component" value="Unassembled WGS sequence"/>
</dbReference>
<keyword evidence="6" id="KW-0408">Iron</keyword>
<accession>A0A941F2Q8</accession>
<keyword evidence="5" id="KW-0560">Oxidoreductase</keyword>
<evidence type="ECO:0000256" key="4">
    <source>
        <dbReference type="ARBA" id="ARBA00022827"/>
    </source>
</evidence>
<dbReference type="InterPro" id="IPR016169">
    <property type="entry name" value="FAD-bd_PCMH_sub2"/>
</dbReference>
<dbReference type="Pfam" id="PF01565">
    <property type="entry name" value="FAD_binding_4"/>
    <property type="match status" value="1"/>
</dbReference>
<sequence>MKEGEYPFEELRGKIKGRLDLDEATKIIYSTDASAYFDKPVGVVTPRDAIDIKEVIRFAAKYGISLIPRAAGTSLAGQVVGPGLVVDIGRYLNRILEVNEQEKWVRVEPGVVLDELNLYLEQFGLFFGPETSTSNRCMIGGMVGNNSCGAHSLIYGSTRDHTLELKGYLSNGDEVHFRALQKWEFDQKCRLESFEGDIYRSVREIISDRDNRRSIRKEFPHPEIKRRNTGYALDYLVESFPIDGEREEFNFCKLLAGSEGTLMFTTEIKLNLVDVPPKEKGLVCVHLNSIEEALEANLICLKYQPGAIELMDKAIMDLTKGNKLQNKNSFFVEGDPAALLLVEFARDAKEMVERLAKDMTDELVEKGFGYAYPVVYGGDIKKVWDLRKAGLGVLANMPGDERPVPVIEDTAVRPEDLPAFIADIKMMLHKYGKECVYYAHIGTGELHLRPVLNMKRKEDVELFYQIAKDTALIVKQYKGSLSGEHGDGRLRGQFIPIMVGESNYELFMQVKKIFDPGHVFNIGKIIDTPPMNTSLRYKQADAQVEDDVAFDWSSTLGMVRAAEKCTGSGDCRKSHLVGGTMCPSYMGSRDERQTTRARANMLREFFAGEIPATKMGYDEVKSVLDLCLSCKACKTECPSNVDMTKLKAEFLDGYHSRFGIPARSKLIANLPAINRVLQPFSYLYNKGTGFGWISVYSEKYLGISSKRSLPKLCDTTLRRWHQKRSASVGQARKVYLFADEFTNYNEVHVGICAVMLLEKLGYNVVLEKNMASGRTYLSKGLVTEAARLANKNVRLLSGLINEQEPLIGLEPSAILTFRDEYVELVDEDLREAAKVLAKHTYTFEEFLAQELDKGCIDVSLFVENEKNLRFHAHCYQKSLSDTGLTKKVLEIPSNYKAIEIPSGCCGMAGSFGFEKEHYDLSMKIGELVLFPEVRKYKDIEGIVATGTSCRHQIKDGTGVVAEHPAQVLFEALK</sequence>
<protein>
    <submittedName>
        <fullName evidence="9">FAD-binding protein</fullName>
    </submittedName>
</protein>
<gene>
    <name evidence="9" type="ORF">KDU71_01875</name>
</gene>
<evidence type="ECO:0000256" key="7">
    <source>
        <dbReference type="ARBA" id="ARBA00023014"/>
    </source>
</evidence>
<dbReference type="PANTHER" id="PTHR11748">
    <property type="entry name" value="D-LACTATE DEHYDROGENASE"/>
    <property type="match status" value="1"/>
</dbReference>
<dbReference type="Pfam" id="PF02913">
    <property type="entry name" value="FAD-oxidase_C"/>
    <property type="match status" value="1"/>
</dbReference>
<dbReference type="Pfam" id="PF13534">
    <property type="entry name" value="Fer4_17"/>
    <property type="match status" value="1"/>
</dbReference>
<dbReference type="AlphaFoldDB" id="A0A941F2Q8"/>
<keyword evidence="10" id="KW-1185">Reference proteome</keyword>
<keyword evidence="3" id="KW-0479">Metal-binding</keyword>
<keyword evidence="2" id="KW-0285">Flavoprotein</keyword>
<dbReference type="InterPro" id="IPR016164">
    <property type="entry name" value="FAD-linked_Oxase-like_C"/>
</dbReference>
<evidence type="ECO:0000313" key="10">
    <source>
        <dbReference type="Proteomes" id="UP000679220"/>
    </source>
</evidence>
<dbReference type="GO" id="GO:0008720">
    <property type="term" value="F:D-lactate dehydrogenase (NAD+) activity"/>
    <property type="evidence" value="ECO:0007669"/>
    <property type="project" value="TreeGrafter"/>
</dbReference>